<evidence type="ECO:0000259" key="2">
    <source>
        <dbReference type="PROSITE" id="PS50930"/>
    </source>
</evidence>
<dbReference type="GO" id="GO:0003677">
    <property type="term" value="F:DNA binding"/>
    <property type="evidence" value="ECO:0007669"/>
    <property type="project" value="InterPro"/>
</dbReference>
<evidence type="ECO:0000313" key="3">
    <source>
        <dbReference type="EMBL" id="TCM84398.1"/>
    </source>
</evidence>
<feature type="transmembrane region" description="Helical" evidence="1">
    <location>
        <begin position="45"/>
        <end position="63"/>
    </location>
</feature>
<organism evidence="3 4">
    <name type="scientific">Rhodovulum steppense</name>
    <dbReference type="NCBI Taxonomy" id="540251"/>
    <lineage>
        <taxon>Bacteria</taxon>
        <taxon>Pseudomonadati</taxon>
        <taxon>Pseudomonadota</taxon>
        <taxon>Alphaproteobacteria</taxon>
        <taxon>Rhodobacterales</taxon>
        <taxon>Paracoccaceae</taxon>
        <taxon>Rhodovulum</taxon>
    </lineage>
</organism>
<dbReference type="Pfam" id="PF04397">
    <property type="entry name" value="LytTR"/>
    <property type="match status" value="1"/>
</dbReference>
<sequence>MSQEFGRVLFHPSTLLLWIGLSLLLALGGPFGTYAASLSQRLALWPLLAGAGLAGGAALRVVLRHRLPGLGAWQRALVKAGVLTAVLAVPVFRMAEGLGPEVIERDALKGVAEAALGVFGLSLGLSALHIALARRREAREAATAGADCPLLRRLPAERRGAVIRLSSSDHYVQVVTERGTTQILIRFADAIAELRAVEGLRVHRSHWVALDAVTGTRRAEGRLFLTLSDGTELPVSRRHRAEVEALGLAPGASEGEPPEPR</sequence>
<keyword evidence="4" id="KW-1185">Reference proteome</keyword>
<keyword evidence="1" id="KW-1133">Transmembrane helix</keyword>
<keyword evidence="1" id="KW-0472">Membrane</keyword>
<evidence type="ECO:0000256" key="1">
    <source>
        <dbReference type="SAM" id="Phobius"/>
    </source>
</evidence>
<feature type="transmembrane region" description="Helical" evidence="1">
    <location>
        <begin position="75"/>
        <end position="94"/>
    </location>
</feature>
<dbReference type="Gene3D" id="2.40.50.1020">
    <property type="entry name" value="LytTr DNA-binding domain"/>
    <property type="match status" value="1"/>
</dbReference>
<dbReference type="AlphaFoldDB" id="A0A4R1YTN1"/>
<evidence type="ECO:0000313" key="4">
    <source>
        <dbReference type="Proteomes" id="UP000295277"/>
    </source>
</evidence>
<dbReference type="RefSeq" id="WP_132694962.1">
    <property type="nucleotide sequence ID" value="NZ_SLVM01000012.1"/>
</dbReference>
<proteinExistence type="predicted"/>
<feature type="transmembrane region" description="Helical" evidence="1">
    <location>
        <begin position="114"/>
        <end position="132"/>
    </location>
</feature>
<gene>
    <name evidence="3" type="ORF">EV216_11235</name>
</gene>
<dbReference type="Proteomes" id="UP000295277">
    <property type="component" value="Unassembled WGS sequence"/>
</dbReference>
<dbReference type="OrthoDB" id="7028951at2"/>
<dbReference type="InterPro" id="IPR007492">
    <property type="entry name" value="LytTR_DNA-bd_dom"/>
</dbReference>
<keyword evidence="1" id="KW-0812">Transmembrane</keyword>
<dbReference type="EMBL" id="SLVM01000012">
    <property type="protein sequence ID" value="TCM84398.1"/>
    <property type="molecule type" value="Genomic_DNA"/>
</dbReference>
<accession>A0A4R1YTN1</accession>
<name>A0A4R1YTN1_9RHOB</name>
<protein>
    <submittedName>
        <fullName evidence="3">LytTR family transcriptional regulator</fullName>
    </submittedName>
</protein>
<reference evidence="3 4" key="1">
    <citation type="submission" date="2019-03" db="EMBL/GenBank/DDBJ databases">
        <title>Genomic Encyclopedia of Type Strains, Phase IV (KMG-IV): sequencing the most valuable type-strain genomes for metagenomic binning, comparative biology and taxonomic classification.</title>
        <authorList>
            <person name="Goeker M."/>
        </authorList>
    </citation>
    <scope>NUCLEOTIDE SEQUENCE [LARGE SCALE GENOMIC DNA]</scope>
    <source>
        <strain evidence="3 4">DSM 21153</strain>
    </source>
</reference>
<dbReference type="SMART" id="SM00850">
    <property type="entry name" value="LytTR"/>
    <property type="match status" value="1"/>
</dbReference>
<comment type="caution">
    <text evidence="3">The sequence shown here is derived from an EMBL/GenBank/DDBJ whole genome shotgun (WGS) entry which is preliminary data.</text>
</comment>
<feature type="domain" description="HTH LytTR-type" evidence="2">
    <location>
        <begin position="162"/>
        <end position="249"/>
    </location>
</feature>
<dbReference type="PROSITE" id="PS50930">
    <property type="entry name" value="HTH_LYTTR"/>
    <property type="match status" value="1"/>
</dbReference>